<evidence type="ECO:0000256" key="2">
    <source>
        <dbReference type="ARBA" id="ARBA00010581"/>
    </source>
</evidence>
<dbReference type="CDD" id="cd00386">
    <property type="entry name" value="Heme_Cu_Oxidase_III_like"/>
    <property type="match status" value="1"/>
</dbReference>
<dbReference type="SUPFAM" id="SSF81452">
    <property type="entry name" value="Cytochrome c oxidase subunit III-like"/>
    <property type="match status" value="1"/>
</dbReference>
<feature type="transmembrane region" description="Helical" evidence="7">
    <location>
        <begin position="180"/>
        <end position="198"/>
    </location>
</feature>
<dbReference type="PROSITE" id="PS50253">
    <property type="entry name" value="COX3"/>
    <property type="match status" value="1"/>
</dbReference>
<evidence type="ECO:0000256" key="4">
    <source>
        <dbReference type="ARBA" id="ARBA00022989"/>
    </source>
</evidence>
<keyword evidence="3 6" id="KW-0812">Transmembrane</keyword>
<dbReference type="PANTHER" id="PTHR11403">
    <property type="entry name" value="CYTOCHROME C OXIDASE SUBUNIT III"/>
    <property type="match status" value="1"/>
</dbReference>
<keyword evidence="4 7" id="KW-1133">Transmembrane helix</keyword>
<evidence type="ECO:0000256" key="7">
    <source>
        <dbReference type="SAM" id="Phobius"/>
    </source>
</evidence>
<comment type="caution">
    <text evidence="9">The sequence shown here is derived from an EMBL/GenBank/DDBJ whole genome shotgun (WGS) entry which is preliminary data.</text>
</comment>
<dbReference type="PANTHER" id="PTHR11403:SF10">
    <property type="entry name" value="CYTOCHROME C OXIDASE"/>
    <property type="match status" value="1"/>
</dbReference>
<dbReference type="GO" id="GO:0005886">
    <property type="term" value="C:plasma membrane"/>
    <property type="evidence" value="ECO:0007669"/>
    <property type="project" value="UniProtKB-SubCell"/>
</dbReference>
<dbReference type="AlphaFoldDB" id="A0A4S3ZT52"/>
<comment type="similarity">
    <text evidence="2 6">Belongs to the cytochrome c oxidase subunit 3 family.</text>
</comment>
<feature type="domain" description="Heme-copper oxidase subunit III family profile" evidence="8">
    <location>
        <begin position="1"/>
        <end position="199"/>
    </location>
</feature>
<dbReference type="Proteomes" id="UP000307507">
    <property type="component" value="Unassembled WGS sequence"/>
</dbReference>
<organism evidence="9 10">
    <name type="scientific">Flavobacterium supellecticarium</name>
    <dbReference type="NCBI Taxonomy" id="2565924"/>
    <lineage>
        <taxon>Bacteria</taxon>
        <taxon>Pseudomonadati</taxon>
        <taxon>Bacteroidota</taxon>
        <taxon>Flavobacteriia</taxon>
        <taxon>Flavobacteriales</taxon>
        <taxon>Flavobacteriaceae</taxon>
        <taxon>Flavobacterium</taxon>
    </lineage>
</organism>
<dbReference type="GO" id="GO:0019646">
    <property type="term" value="P:aerobic electron transport chain"/>
    <property type="evidence" value="ECO:0007669"/>
    <property type="project" value="InterPro"/>
</dbReference>
<evidence type="ECO:0000313" key="9">
    <source>
        <dbReference type="EMBL" id="THF48861.1"/>
    </source>
</evidence>
<proteinExistence type="inferred from homology"/>
<keyword evidence="5 7" id="KW-0472">Membrane</keyword>
<name>A0A4S3ZT52_9FLAO</name>
<sequence>MSATNSIKMSVEEHNERKAKSYKMMLWFAMISIVMVFAGLTSAYVVSKSRPDWLKDFTLPSAFIASTVVMLLSSVTFHLAKKAIQKDNRKATTNLLWLTLALGIAFVVLQFEGFAQVIESGYFFTGSESTITTSFLYVVVIVHLAHLFGGLVALLIIIYNHFKQKYNSGQTLGIELGAMFWHFLDFLWVYLFLFFYFYK</sequence>
<feature type="transmembrane region" description="Helical" evidence="7">
    <location>
        <begin position="57"/>
        <end position="80"/>
    </location>
</feature>
<dbReference type="Pfam" id="PF00510">
    <property type="entry name" value="COX3"/>
    <property type="match status" value="1"/>
</dbReference>
<gene>
    <name evidence="9" type="ORF">E6C50_14015</name>
</gene>
<dbReference type="InterPro" id="IPR013833">
    <property type="entry name" value="Cyt_c_oxidase_su3_a-hlx"/>
</dbReference>
<accession>A0A4S3ZT52</accession>
<reference evidence="9 10" key="1">
    <citation type="submission" date="2019-04" db="EMBL/GenBank/DDBJ databases">
        <title>Flavobacterium sp. nov. isolated from construction timber.</title>
        <authorList>
            <person name="Lin S.-Y."/>
            <person name="Chang C.-T."/>
            <person name="Young C.-C."/>
        </authorList>
    </citation>
    <scope>NUCLEOTIDE SEQUENCE [LARGE SCALE GENOMIC DNA]</scope>
    <source>
        <strain evidence="9 10">CC-CTC003</strain>
    </source>
</reference>
<dbReference type="GO" id="GO:0004129">
    <property type="term" value="F:cytochrome-c oxidase activity"/>
    <property type="evidence" value="ECO:0007669"/>
    <property type="project" value="InterPro"/>
</dbReference>
<evidence type="ECO:0000256" key="3">
    <source>
        <dbReference type="ARBA" id="ARBA00022692"/>
    </source>
</evidence>
<dbReference type="EMBL" id="SSNZ01000007">
    <property type="protein sequence ID" value="THF48861.1"/>
    <property type="molecule type" value="Genomic_DNA"/>
</dbReference>
<evidence type="ECO:0000256" key="1">
    <source>
        <dbReference type="ARBA" id="ARBA00004141"/>
    </source>
</evidence>
<dbReference type="InterPro" id="IPR024791">
    <property type="entry name" value="Cyt_c/ubiquinol_Oxase_su3"/>
</dbReference>
<protein>
    <submittedName>
        <fullName evidence="9">Heme-copper oxidase subunit III</fullName>
    </submittedName>
</protein>
<feature type="transmembrane region" description="Helical" evidence="7">
    <location>
        <begin position="135"/>
        <end position="159"/>
    </location>
</feature>
<dbReference type="InterPro" id="IPR035973">
    <property type="entry name" value="Cyt_c_oxidase_su3-like_sf"/>
</dbReference>
<evidence type="ECO:0000256" key="6">
    <source>
        <dbReference type="RuleBase" id="RU003376"/>
    </source>
</evidence>
<dbReference type="OrthoDB" id="679789at2"/>
<comment type="subcellular location">
    <subcellularLocation>
        <location evidence="6">Cell membrane</location>
        <topology evidence="6">Multi-pass membrane protein</topology>
    </subcellularLocation>
    <subcellularLocation>
        <location evidence="1">Membrane</location>
        <topology evidence="1">Multi-pass membrane protein</topology>
    </subcellularLocation>
</comment>
<evidence type="ECO:0000259" key="8">
    <source>
        <dbReference type="PROSITE" id="PS50253"/>
    </source>
</evidence>
<dbReference type="Gene3D" id="1.20.120.80">
    <property type="entry name" value="Cytochrome c oxidase, subunit III, four-helix bundle"/>
    <property type="match status" value="1"/>
</dbReference>
<feature type="transmembrane region" description="Helical" evidence="7">
    <location>
        <begin position="24"/>
        <end position="45"/>
    </location>
</feature>
<evidence type="ECO:0000256" key="5">
    <source>
        <dbReference type="ARBA" id="ARBA00023136"/>
    </source>
</evidence>
<keyword evidence="10" id="KW-1185">Reference proteome</keyword>
<evidence type="ECO:0000313" key="10">
    <source>
        <dbReference type="Proteomes" id="UP000307507"/>
    </source>
</evidence>
<dbReference type="InterPro" id="IPR000298">
    <property type="entry name" value="Cyt_c_oxidase-like_su3"/>
</dbReference>
<feature type="transmembrane region" description="Helical" evidence="7">
    <location>
        <begin position="92"/>
        <end position="115"/>
    </location>
</feature>